<dbReference type="InterPro" id="IPR047533">
    <property type="entry name" value="RecA-like_PEX6_r2"/>
</dbReference>
<comment type="catalytic activity">
    <reaction evidence="10">
        <text>ATP + H2O = ADP + phosphate + H(+)</text>
        <dbReference type="Rhea" id="RHEA:13065"/>
        <dbReference type="ChEBI" id="CHEBI:15377"/>
        <dbReference type="ChEBI" id="CHEBI:15378"/>
        <dbReference type="ChEBI" id="CHEBI:30616"/>
        <dbReference type="ChEBI" id="CHEBI:43474"/>
        <dbReference type="ChEBI" id="CHEBI:456216"/>
    </reaction>
    <physiologicalReaction direction="left-to-right" evidence="10">
        <dbReference type="Rhea" id="RHEA:13066"/>
    </physiologicalReaction>
</comment>
<dbReference type="FunFam" id="3.40.50.300:FF:000109">
    <property type="entry name" value="Peroxisomal biogenesis factor 6"/>
    <property type="match status" value="1"/>
</dbReference>
<evidence type="ECO:0000256" key="9">
    <source>
        <dbReference type="ARBA" id="ARBA00034920"/>
    </source>
</evidence>
<dbReference type="CDD" id="cd19527">
    <property type="entry name" value="RecA-like_PEX6_r2"/>
    <property type="match status" value="1"/>
</dbReference>
<dbReference type="InterPro" id="IPR050168">
    <property type="entry name" value="AAA_ATPase_domain"/>
</dbReference>
<dbReference type="SMART" id="SM00382">
    <property type="entry name" value="AAA"/>
    <property type="match status" value="2"/>
</dbReference>
<keyword evidence="7" id="KW-0472">Membrane</keyword>
<accession>A0AAF0F0U0</accession>
<evidence type="ECO:0000256" key="5">
    <source>
        <dbReference type="ARBA" id="ARBA00022801"/>
    </source>
</evidence>
<proteinExistence type="inferred from homology"/>
<keyword evidence="5" id="KW-0378">Hydrolase</keyword>
<evidence type="ECO:0000256" key="11">
    <source>
        <dbReference type="SAM" id="MobiDB-lite"/>
    </source>
</evidence>
<evidence type="ECO:0000256" key="6">
    <source>
        <dbReference type="ARBA" id="ARBA00022840"/>
    </source>
</evidence>
<evidence type="ECO:0000256" key="8">
    <source>
        <dbReference type="ARBA" id="ARBA00034811"/>
    </source>
</evidence>
<comment type="subcellular location">
    <subcellularLocation>
        <location evidence="1">Membrane</location>
    </subcellularLocation>
</comment>
<keyword evidence="14" id="KW-1185">Reference proteome</keyword>
<dbReference type="Proteomes" id="UP001219933">
    <property type="component" value="Chromosome 4"/>
</dbReference>
<organism evidence="13 14">
    <name type="scientific">Malassezia cuniculi</name>
    <dbReference type="NCBI Taxonomy" id="948313"/>
    <lineage>
        <taxon>Eukaryota</taxon>
        <taxon>Fungi</taxon>
        <taxon>Dikarya</taxon>
        <taxon>Basidiomycota</taxon>
        <taxon>Ustilaginomycotina</taxon>
        <taxon>Malasseziomycetes</taxon>
        <taxon>Malasseziales</taxon>
        <taxon>Malasseziaceae</taxon>
        <taxon>Malassezia</taxon>
    </lineage>
</organism>
<dbReference type="GO" id="GO:0016558">
    <property type="term" value="P:protein import into peroxisome matrix"/>
    <property type="evidence" value="ECO:0007669"/>
    <property type="project" value="TreeGrafter"/>
</dbReference>
<dbReference type="InterPro" id="IPR027417">
    <property type="entry name" value="P-loop_NTPase"/>
</dbReference>
<gene>
    <name evidence="13" type="primary">PEX6</name>
    <name evidence="13" type="ORF">MCUN1_003049</name>
</gene>
<evidence type="ECO:0000256" key="7">
    <source>
        <dbReference type="ARBA" id="ARBA00023136"/>
    </source>
</evidence>
<dbReference type="InterPro" id="IPR003593">
    <property type="entry name" value="AAA+_ATPase"/>
</dbReference>
<reference evidence="13" key="1">
    <citation type="submission" date="2023-03" db="EMBL/GenBank/DDBJ databases">
        <title>Mating type loci evolution in Malassezia.</title>
        <authorList>
            <person name="Coelho M.A."/>
        </authorList>
    </citation>
    <scope>NUCLEOTIDE SEQUENCE</scope>
    <source>
        <strain evidence="13">CBS 11721</strain>
    </source>
</reference>
<feature type="domain" description="AAA+ ATPase" evidence="12">
    <location>
        <begin position="544"/>
        <end position="686"/>
    </location>
</feature>
<dbReference type="GO" id="GO:0005778">
    <property type="term" value="C:peroxisomal membrane"/>
    <property type="evidence" value="ECO:0007669"/>
    <property type="project" value="TreeGrafter"/>
</dbReference>
<evidence type="ECO:0000256" key="3">
    <source>
        <dbReference type="ARBA" id="ARBA00022593"/>
    </source>
</evidence>
<dbReference type="Pfam" id="PF23315">
    <property type="entry name" value="PEX6_4th"/>
    <property type="match status" value="1"/>
</dbReference>
<dbReference type="InterPro" id="IPR003960">
    <property type="entry name" value="ATPase_AAA_CS"/>
</dbReference>
<keyword evidence="6" id="KW-0067">ATP-binding</keyword>
<sequence length="1177" mass="124751">MRADQRTYAVARACELPNHATDVCDTVFVSAALAAALDCGDRPLAIAAAPMQPQPLVPTVFWAALAPPEMEDDAHVGGGEYAVFVPGAKRAWHALYGIHGDELAVLPVAPVPLSATVVTAESLSGVDTQSLQQSLHGRILRSGTTVAVGGTALHVAMCEPVAQGVVDGAATSVYIVQAPPKHAPQSAGSGAGAPQVATDVSLEAFLEHAAADDVPRSAAYALTTLDEPSHVHAAIARYQKSQGTTDSGAAYVDPESVVLLSDGGLAQLAAFDGDWAVASAGGEPRLVRLFADPTVTGTDLPGAAISPLLAYNLCGGATGVLSLRPLPAHVLDEAEVSAAPPLVPAAESVTIARIASPVSTDRAYEDLCVDALRRHLEKPRLLRQGDVFAVAIQPQAARFLHVDVERERSAQGSTEGLPPGSAPAYSGAVVHFCVTELSPALADPAELRATLPANAAGMHNWLTALAAEGMDRFGCWVDVSHARVVQSGEVQRRVADAAAWLGVQSDAPLCPRVQTPLTAPGSVFARYVDLVSAAMSSRAQQLDVRLGILLTGAHGTGKRTLTRWVGQRTGVHVFEMSAYELVSDTDARTEGIFSAKFERARACAPCIVLLRDVDALVRKGDAQVQTLVAMLRRCVEGATDAKAESDADSAEAPPPLVLVGTAEDAEKLPPALLTLFNQTLRIDPPGESERREILDSALRRFPTAADVDAKGLAVQTAALVAADLVDIVERARLGALQRLSQRLQLGSDAWSERDVAAARPVLVQSDLMDALGHVRSTYSESIGAPKIPSVSWDDVGGLAAVKDEILDTVQLPLEHPELFSDGVKKRSGVLLYGPPGTGKTLLAKAVATTCSLNFFSVKGPELLNMYIGESEANVRRVFQRARDAKPCVIFFDELDSIAPKRGNHGDSGGVMDRIVSQLLAELDGMASGSAAADVFVIGATNRPDLLDQALLRPGRFDRMLYLSVAETHDAQLNILQALTRKFRLAPDVGDMRVIAEQCPFNLTGADFYALCSDAMLKAMTRKASDVDKIIAELNAAPTGDHPYPLTPQYYLSEMAAPHEIEVQVSRADFELALKELVPSVSAQEMAHYREVQKKFSQPEPEKAGAPEAPAPQEPQEPQYEISYVPEQADAPAKRPEESADNPPDHPAHRPSSDEAASDEAARDRPSPPQRKGKARAP</sequence>
<dbReference type="Gene3D" id="1.10.8.60">
    <property type="match status" value="2"/>
</dbReference>
<dbReference type="InterPro" id="IPR003959">
    <property type="entry name" value="ATPase_AAA_core"/>
</dbReference>
<dbReference type="PANTHER" id="PTHR23077:SF9">
    <property type="entry name" value="PEROXISOMAL ATPASE PEX6"/>
    <property type="match status" value="1"/>
</dbReference>
<dbReference type="GO" id="GO:0016887">
    <property type="term" value="F:ATP hydrolysis activity"/>
    <property type="evidence" value="ECO:0007669"/>
    <property type="project" value="InterPro"/>
</dbReference>
<feature type="region of interest" description="Disordered" evidence="11">
    <location>
        <begin position="1090"/>
        <end position="1177"/>
    </location>
</feature>
<evidence type="ECO:0000313" key="14">
    <source>
        <dbReference type="Proteomes" id="UP001219933"/>
    </source>
</evidence>
<comment type="similarity">
    <text evidence="2">Belongs to the AAA ATPase family.</text>
</comment>
<evidence type="ECO:0000313" key="13">
    <source>
        <dbReference type="EMBL" id="WFD36173.1"/>
    </source>
</evidence>
<dbReference type="InterPro" id="IPR056995">
    <property type="entry name" value="PEX6_4th_dom"/>
</dbReference>
<name>A0AAF0F0U0_9BASI</name>
<feature type="compositionally biased region" description="Basic and acidic residues" evidence="11">
    <location>
        <begin position="1131"/>
        <end position="1152"/>
    </location>
</feature>
<evidence type="ECO:0000256" key="10">
    <source>
        <dbReference type="ARBA" id="ARBA00048778"/>
    </source>
</evidence>
<dbReference type="EMBL" id="CP119880">
    <property type="protein sequence ID" value="WFD36173.1"/>
    <property type="molecule type" value="Genomic_DNA"/>
</dbReference>
<evidence type="ECO:0000256" key="1">
    <source>
        <dbReference type="ARBA" id="ARBA00004370"/>
    </source>
</evidence>
<evidence type="ECO:0000256" key="4">
    <source>
        <dbReference type="ARBA" id="ARBA00022741"/>
    </source>
</evidence>
<dbReference type="AlphaFoldDB" id="A0AAF0F0U0"/>
<dbReference type="PROSITE" id="PS00674">
    <property type="entry name" value="AAA"/>
    <property type="match status" value="1"/>
</dbReference>
<dbReference type="Pfam" id="PF00004">
    <property type="entry name" value="AAA"/>
    <property type="match status" value="2"/>
</dbReference>
<dbReference type="FunFam" id="1.10.8.60:FF:000039">
    <property type="entry name" value="peroxisome biogenesis factor 6"/>
    <property type="match status" value="1"/>
</dbReference>
<evidence type="ECO:0000256" key="2">
    <source>
        <dbReference type="ARBA" id="ARBA00006914"/>
    </source>
</evidence>
<feature type="domain" description="AAA+ ATPase" evidence="12">
    <location>
        <begin position="825"/>
        <end position="966"/>
    </location>
</feature>
<evidence type="ECO:0000259" key="12">
    <source>
        <dbReference type="SMART" id="SM00382"/>
    </source>
</evidence>
<dbReference type="PANTHER" id="PTHR23077">
    <property type="entry name" value="AAA-FAMILY ATPASE"/>
    <property type="match status" value="1"/>
</dbReference>
<keyword evidence="4" id="KW-0547">Nucleotide-binding</keyword>
<dbReference type="GO" id="GO:0005524">
    <property type="term" value="F:ATP binding"/>
    <property type="evidence" value="ECO:0007669"/>
    <property type="project" value="UniProtKB-KW"/>
</dbReference>
<dbReference type="Gene3D" id="3.40.50.300">
    <property type="entry name" value="P-loop containing nucleotide triphosphate hydrolases"/>
    <property type="match status" value="2"/>
</dbReference>
<protein>
    <recommendedName>
        <fullName evidence="8">Peroxisomal ATPase PEX6</fullName>
    </recommendedName>
    <alternativeName>
        <fullName evidence="9">Peroxin-6</fullName>
    </alternativeName>
</protein>
<dbReference type="GO" id="GO:0005829">
    <property type="term" value="C:cytosol"/>
    <property type="evidence" value="ECO:0007669"/>
    <property type="project" value="TreeGrafter"/>
</dbReference>
<dbReference type="SUPFAM" id="SSF52540">
    <property type="entry name" value="P-loop containing nucleoside triphosphate hydrolases"/>
    <property type="match status" value="2"/>
</dbReference>
<keyword evidence="3" id="KW-0962">Peroxisome biogenesis</keyword>